<feature type="transmembrane region" description="Helical" evidence="6">
    <location>
        <begin position="554"/>
        <end position="573"/>
    </location>
</feature>
<feature type="transmembrane region" description="Helical" evidence="6">
    <location>
        <begin position="516"/>
        <end position="542"/>
    </location>
</feature>
<dbReference type="Proteomes" id="UP000178558">
    <property type="component" value="Unassembled WGS sequence"/>
</dbReference>
<feature type="transmembrane region" description="Helical" evidence="6">
    <location>
        <begin position="365"/>
        <end position="390"/>
    </location>
</feature>
<keyword evidence="5 6" id="KW-0472">Membrane</keyword>
<sequence length="637" mass="73688">MKVAFIIVLYKTSKKEQNRLKSEVHSLKLGEYKTYFIDNSVDNRGYAAGVNRGIRDSLKDDPDLFVIMNPDVSLSGLSKKSFIETSGYFDLWGFAMRQGREIFYYGELDRKRLTGALSSKRPASPLVTCDFPPGPIICMKKAVFQKIGFWDEDYFLYYEDVDYSFKAKKAGFTVGVNTNSYYDHFDYSEKNNPKKKYYLSRSRWKFFFKYATIKQKLYELIRLPKTLTEERPFVLNFLILNTSSFLNKLLNFVLFIFLIRFLSVKDYGIYTLVWAHVALLQPFLDFGTTSYGLVYLPEKENLKMNSLFSLRVLLAVGVFIGTLFLAFFLRFDNVVLTYIFLTSFTLFSNMLSGSLLIFSSIREKLLLPSLLSIGFNTLLIAALILGILTMKSLSSIFFLIFIFYNSYSIVNFIILKREIPNLKFTIQVNDWIKILKKSTTFLLIGLFAGLYFKLDVFLLNFLKGPRDVGIYSSGYKFLEAFLFIAASYNIVSTPFMAKLRKEAILNLKTKIRKDILYLFVLGLTGSFLIFSLSPYLLTFIFRKDYSEAIPVLKIVIWSLPFILLTSVFFNGLYVLGKAKVVMWLFIAQTFFNVILNLMFIPQYSYIASSYITISGEILNSVIAFIFLRRTLKHENIS</sequence>
<proteinExistence type="predicted"/>
<organism evidence="7 8">
    <name type="scientific">Candidatus Roizmanbacteria bacterium RIFCSPLOWO2_01_FULL_40_42</name>
    <dbReference type="NCBI Taxonomy" id="1802066"/>
    <lineage>
        <taxon>Bacteria</taxon>
        <taxon>Candidatus Roizmaniibacteriota</taxon>
    </lineage>
</organism>
<evidence type="ECO:0000256" key="4">
    <source>
        <dbReference type="ARBA" id="ARBA00022989"/>
    </source>
</evidence>
<evidence type="ECO:0000256" key="1">
    <source>
        <dbReference type="ARBA" id="ARBA00004651"/>
    </source>
</evidence>
<feature type="transmembrane region" description="Helical" evidence="6">
    <location>
        <begin position="605"/>
        <end position="627"/>
    </location>
</feature>
<dbReference type="CDD" id="cd13128">
    <property type="entry name" value="MATE_Wzx_like"/>
    <property type="match status" value="1"/>
</dbReference>
<dbReference type="SUPFAM" id="SSF53448">
    <property type="entry name" value="Nucleotide-diphospho-sugar transferases"/>
    <property type="match status" value="1"/>
</dbReference>
<evidence type="ECO:0000256" key="3">
    <source>
        <dbReference type="ARBA" id="ARBA00022692"/>
    </source>
</evidence>
<dbReference type="InterPro" id="IPR002797">
    <property type="entry name" value="Polysacc_synth"/>
</dbReference>
<feature type="transmembrane region" description="Helical" evidence="6">
    <location>
        <begin position="580"/>
        <end position="599"/>
    </location>
</feature>
<keyword evidence="2" id="KW-1003">Cell membrane</keyword>
<dbReference type="Gene3D" id="3.90.550.10">
    <property type="entry name" value="Spore Coat Polysaccharide Biosynthesis Protein SpsA, Chain A"/>
    <property type="match status" value="1"/>
</dbReference>
<accession>A0A1F7J6N4</accession>
<evidence type="ECO:0000313" key="8">
    <source>
        <dbReference type="Proteomes" id="UP000178558"/>
    </source>
</evidence>
<evidence type="ECO:0000256" key="6">
    <source>
        <dbReference type="SAM" id="Phobius"/>
    </source>
</evidence>
<feature type="transmembrane region" description="Helical" evidence="6">
    <location>
        <begin position="441"/>
        <end position="462"/>
    </location>
</feature>
<dbReference type="InterPro" id="IPR050833">
    <property type="entry name" value="Poly_Biosynth_Transport"/>
</dbReference>
<evidence type="ECO:0000313" key="7">
    <source>
        <dbReference type="EMBL" id="OGK51264.1"/>
    </source>
</evidence>
<protein>
    <submittedName>
        <fullName evidence="7">Uncharacterized protein</fullName>
    </submittedName>
</protein>
<feature type="transmembrane region" description="Helical" evidence="6">
    <location>
        <begin position="233"/>
        <end position="261"/>
    </location>
</feature>
<comment type="subcellular location">
    <subcellularLocation>
        <location evidence="1">Cell membrane</location>
        <topology evidence="1">Multi-pass membrane protein</topology>
    </subcellularLocation>
</comment>
<dbReference type="InterPro" id="IPR029044">
    <property type="entry name" value="Nucleotide-diphossugar_trans"/>
</dbReference>
<feature type="transmembrane region" description="Helical" evidence="6">
    <location>
        <begin position="308"/>
        <end position="329"/>
    </location>
</feature>
<dbReference type="PANTHER" id="PTHR30250:SF11">
    <property type="entry name" value="O-ANTIGEN TRANSPORTER-RELATED"/>
    <property type="match status" value="1"/>
</dbReference>
<name>A0A1F7J6N4_9BACT</name>
<reference evidence="7 8" key="1">
    <citation type="journal article" date="2016" name="Nat. Commun.">
        <title>Thousands of microbial genomes shed light on interconnected biogeochemical processes in an aquifer system.</title>
        <authorList>
            <person name="Anantharaman K."/>
            <person name="Brown C.T."/>
            <person name="Hug L.A."/>
            <person name="Sharon I."/>
            <person name="Castelle C.J."/>
            <person name="Probst A.J."/>
            <person name="Thomas B.C."/>
            <person name="Singh A."/>
            <person name="Wilkins M.J."/>
            <person name="Karaoz U."/>
            <person name="Brodie E.L."/>
            <person name="Williams K.H."/>
            <person name="Hubbard S.S."/>
            <person name="Banfield J.F."/>
        </authorList>
    </citation>
    <scope>NUCLEOTIDE SEQUENCE [LARGE SCALE GENOMIC DNA]</scope>
</reference>
<keyword evidence="4 6" id="KW-1133">Transmembrane helix</keyword>
<dbReference type="Pfam" id="PF01943">
    <property type="entry name" value="Polysacc_synt"/>
    <property type="match status" value="1"/>
</dbReference>
<gene>
    <name evidence="7" type="ORF">A3B50_04695</name>
</gene>
<dbReference type="GO" id="GO:0005886">
    <property type="term" value="C:plasma membrane"/>
    <property type="evidence" value="ECO:0007669"/>
    <property type="project" value="UniProtKB-SubCell"/>
</dbReference>
<comment type="caution">
    <text evidence="7">The sequence shown here is derived from an EMBL/GenBank/DDBJ whole genome shotgun (WGS) entry which is preliminary data.</text>
</comment>
<feature type="transmembrane region" description="Helical" evidence="6">
    <location>
        <begin position="396"/>
        <end position="415"/>
    </location>
</feature>
<feature type="transmembrane region" description="Helical" evidence="6">
    <location>
        <begin position="474"/>
        <end position="495"/>
    </location>
</feature>
<dbReference type="EMBL" id="MGAQ01000002">
    <property type="protein sequence ID" value="OGK51264.1"/>
    <property type="molecule type" value="Genomic_DNA"/>
</dbReference>
<keyword evidence="3 6" id="KW-0812">Transmembrane</keyword>
<evidence type="ECO:0000256" key="2">
    <source>
        <dbReference type="ARBA" id="ARBA00022475"/>
    </source>
</evidence>
<evidence type="ECO:0000256" key="5">
    <source>
        <dbReference type="ARBA" id="ARBA00023136"/>
    </source>
</evidence>
<dbReference type="PANTHER" id="PTHR30250">
    <property type="entry name" value="PST FAMILY PREDICTED COLANIC ACID TRANSPORTER"/>
    <property type="match status" value="1"/>
</dbReference>
<feature type="transmembrane region" description="Helical" evidence="6">
    <location>
        <begin position="335"/>
        <end position="358"/>
    </location>
</feature>
<feature type="transmembrane region" description="Helical" evidence="6">
    <location>
        <begin position="273"/>
        <end position="296"/>
    </location>
</feature>
<dbReference type="AlphaFoldDB" id="A0A1F7J6N4"/>